<evidence type="ECO:0000256" key="1">
    <source>
        <dbReference type="ARBA" id="ARBA00006987"/>
    </source>
</evidence>
<dbReference type="InterPro" id="IPR006311">
    <property type="entry name" value="TAT_signal"/>
</dbReference>
<dbReference type="PIRSF" id="PIRSF017082">
    <property type="entry name" value="YflP"/>
    <property type="match status" value="1"/>
</dbReference>
<dbReference type="InterPro" id="IPR005064">
    <property type="entry name" value="BUG"/>
</dbReference>
<dbReference type="Gene3D" id="3.40.190.150">
    <property type="entry name" value="Bordetella uptake gene, domain 1"/>
    <property type="match status" value="1"/>
</dbReference>
<dbReference type="EMBL" id="CP060783">
    <property type="protein sequence ID" value="QNP47243.1"/>
    <property type="molecule type" value="Genomic_DNA"/>
</dbReference>
<name>A0A7H0GG27_9BURK</name>
<organism evidence="2 3">
    <name type="scientific">Diaphorobacter aerolatus</name>
    <dbReference type="NCBI Taxonomy" id="1288495"/>
    <lineage>
        <taxon>Bacteria</taxon>
        <taxon>Pseudomonadati</taxon>
        <taxon>Pseudomonadota</taxon>
        <taxon>Betaproteobacteria</taxon>
        <taxon>Burkholderiales</taxon>
        <taxon>Comamonadaceae</taxon>
        <taxon>Diaphorobacter</taxon>
    </lineage>
</organism>
<dbReference type="Proteomes" id="UP000516028">
    <property type="component" value="Chromosome"/>
</dbReference>
<dbReference type="Pfam" id="PF03401">
    <property type="entry name" value="TctC"/>
    <property type="match status" value="1"/>
</dbReference>
<gene>
    <name evidence="2" type="ORF">H9K75_12715</name>
</gene>
<dbReference type="CDD" id="cd07012">
    <property type="entry name" value="PBP2_Bug_TTT"/>
    <property type="match status" value="1"/>
</dbReference>
<dbReference type="PANTHER" id="PTHR42928:SF5">
    <property type="entry name" value="BLR1237 PROTEIN"/>
    <property type="match status" value="1"/>
</dbReference>
<proteinExistence type="inferred from homology"/>
<accession>A0A7H0GG27</accession>
<dbReference type="Gene3D" id="3.40.190.10">
    <property type="entry name" value="Periplasmic binding protein-like II"/>
    <property type="match status" value="1"/>
</dbReference>
<comment type="similarity">
    <text evidence="1">Belongs to the UPF0065 (bug) family.</text>
</comment>
<evidence type="ECO:0000313" key="2">
    <source>
        <dbReference type="EMBL" id="QNP47243.1"/>
    </source>
</evidence>
<protein>
    <submittedName>
        <fullName evidence="2">Tripartite tricarboxylate transporter substrate binding protein</fullName>
    </submittedName>
</protein>
<dbReference type="InterPro" id="IPR042100">
    <property type="entry name" value="Bug_dom1"/>
</dbReference>
<dbReference type="AlphaFoldDB" id="A0A7H0GG27"/>
<sequence>MPLDRRSFLLQSGSIALPGALFSATAISAENAWPQARPIRVVIPYAAGGVTDSVGRKLIEQMSKVLGQSMVVENKGGAGGTVGMLEVAKARPDGYTLALSAISPLTLSPHLNKLGYDANKDIVAVAPMMYSPVYVLATSAFNGSTWEDLIAQARAKPDTVRFATSGMGSVGHIMLEQIQVRTGARFIHVPYKGVGQTITDAVGGQFEVMTGNPFGTINTLIEQGKLRVLATTGPQRAPNQPAVATLAEKGVPEANLTSLFGFMAPAGTPSQIINRLNEVVQEQVATEAIRDTLRATDNVGLRQSAAEFAALLKQESRNNAEIIKKANITA</sequence>
<reference evidence="2 3" key="1">
    <citation type="submission" date="2020-08" db="EMBL/GenBank/DDBJ databases">
        <title>Genome sequence of Diaphorobacter aerolatus KACC 16536T.</title>
        <authorList>
            <person name="Hyun D.-W."/>
            <person name="Bae J.-W."/>
        </authorList>
    </citation>
    <scope>NUCLEOTIDE SEQUENCE [LARGE SCALE GENOMIC DNA]</scope>
    <source>
        <strain evidence="2 3">KACC 16536</strain>
    </source>
</reference>
<dbReference type="PANTHER" id="PTHR42928">
    <property type="entry name" value="TRICARBOXYLATE-BINDING PROTEIN"/>
    <property type="match status" value="1"/>
</dbReference>
<dbReference type="KEGG" id="daer:H9K75_12715"/>
<dbReference type="PROSITE" id="PS51318">
    <property type="entry name" value="TAT"/>
    <property type="match status" value="1"/>
</dbReference>
<evidence type="ECO:0000313" key="3">
    <source>
        <dbReference type="Proteomes" id="UP000516028"/>
    </source>
</evidence>
<keyword evidence="3" id="KW-1185">Reference proteome</keyword>